<dbReference type="Pfam" id="PF13304">
    <property type="entry name" value="AAA_21"/>
    <property type="match status" value="1"/>
</dbReference>
<feature type="binding site" evidence="5">
    <location>
        <begin position="32"/>
        <end position="38"/>
    </location>
    <ligand>
        <name>ATP</name>
        <dbReference type="ChEBI" id="CHEBI:30616"/>
    </ligand>
</feature>
<keyword evidence="1 5" id="KW-0227">DNA damage</keyword>
<dbReference type="RefSeq" id="WP_067092837.1">
    <property type="nucleotide sequence ID" value="NZ_LWMV01000232.1"/>
</dbReference>
<evidence type="ECO:0000259" key="6">
    <source>
        <dbReference type="Pfam" id="PF13304"/>
    </source>
</evidence>
<keyword evidence="5" id="KW-0547">Nucleotide-binding</keyword>
<dbReference type="InterPro" id="IPR038729">
    <property type="entry name" value="Rad50/SbcC_AAA"/>
</dbReference>
<dbReference type="GO" id="GO:0016887">
    <property type="term" value="F:ATP hydrolysis activity"/>
    <property type="evidence" value="ECO:0007669"/>
    <property type="project" value="UniProtKB-UniRule"/>
</dbReference>
<gene>
    <name evidence="5" type="primary">rad50</name>
    <name evidence="8" type="ORF">MBCUR_19910</name>
</gene>
<dbReference type="STRING" id="49547.MBCUR_19910"/>
<name>A0A165YX64_9EURY</name>
<keyword evidence="5" id="KW-0067">ATP-binding</keyword>
<keyword evidence="5" id="KW-0479">Metal-binding</keyword>
<dbReference type="InterPro" id="IPR003959">
    <property type="entry name" value="ATPase_AAA_core"/>
</dbReference>
<evidence type="ECO:0000256" key="4">
    <source>
        <dbReference type="ARBA" id="ARBA00023204"/>
    </source>
</evidence>
<dbReference type="Gene3D" id="1.10.287.510">
    <property type="entry name" value="Helix hairpin bin"/>
    <property type="match status" value="1"/>
</dbReference>
<dbReference type="SUPFAM" id="SSF75712">
    <property type="entry name" value="Rad50 coiled-coil Zn hook"/>
    <property type="match status" value="1"/>
</dbReference>
<dbReference type="PANTHER" id="PTHR32114">
    <property type="entry name" value="ABC TRANSPORTER ABCH.3"/>
    <property type="match status" value="1"/>
</dbReference>
<feature type="coiled-coil region" evidence="5">
    <location>
        <begin position="694"/>
        <end position="769"/>
    </location>
</feature>
<dbReference type="GO" id="GO:0006302">
    <property type="term" value="P:double-strand break repair"/>
    <property type="evidence" value="ECO:0007669"/>
    <property type="project" value="UniProtKB-UniRule"/>
</dbReference>
<keyword evidence="4 5" id="KW-0234">DNA repair</keyword>
<dbReference type="OrthoDB" id="25344at2157"/>
<sequence length="961" mass="111920">MIFTRLELKNFKSHKSSVIDFSNGINIILGENGAGKSSIFEAISFALFKQHDGKINNLINSNISNKHNSSNNSMSVSLDFNVNGNNYRVIRKRTETKSNSELFFVENVYETKINSKNTFKEISKDNFKEISKDNFNDNYKENASQKNENKTKLVSGEKEVNSEIERILTMDAELFLNAIYIKQGEIADLITKTPAEKKKLIAKLLGIESLENAWKNSNHLLNVYESKKERLKALVETGSKLDKRLKDLNLSLKALNIEESDISDEIKKVDMLFKEKTEKIEVLENKKKTFNELRIKEENEIKNLKSILKDKEILKKQLNQIEENEKKIKDLKTNVEKLPIYESFLESQQKVEKLFFEKNNLISEKNAVEKYQSIVDENKQIFKEYTLLENELKSLINEKNEIEGDLKVLSEIHSQKEELGKEIKNDSEKIINFFKILKEKVFSLYDNETEDFEKLSRFFVSKTQELNMEKNEFQKTIETIQGRVASYNEKIKNSNEGIEDLNTFDNECPLCLSSITDEKKENLINSYNEVIKKNNQLLKSDNKYIASLKLQMKEVEDKISDLESIKPQIPIYSSLKEKIKESIIKSKKFEAEISLLDIKNRKQLELITKIDKKEKRFQEIKKPYENYAKSKGALEALPKLNVLKNQEKQFKRQIDKEVSYLKEENLNDSFLKLNVKEELLLEKINLYKNSKEYYNKLLGAIESKKSLIKQLEDKEKEIFKKETYINQLNENLKENGFNEEEFEKNKLSYENTRERLNQLNGNLKELIGKKTVTIENIEDLSQQLGEFEENKNEFSYTNEFLVILKDIRTLFSKDGVQKDLRNRSKPIIEKNTNSFFEDFNFPYSSLKLDDDFDISVIGSNGETNLSMVSGGEKIAIALALRLAITESLSSNNMETILLDEPTIHLDQYRRKELIEILRGMNKIPQIIIVTHDEELETAADVIFKVEKTQGISKVKIQDNIF</sequence>
<keyword evidence="9" id="KW-1185">Reference proteome</keyword>
<reference evidence="8 9" key="1">
    <citation type="submission" date="2016-04" db="EMBL/GenBank/DDBJ databases">
        <title>Genome sequence of Methanobrevibacter curvatus DSM 11111.</title>
        <authorList>
            <person name="Poehlein A."/>
            <person name="Seedorf H."/>
            <person name="Daniel R."/>
        </authorList>
    </citation>
    <scope>NUCLEOTIDE SEQUENCE [LARGE SCALE GENOMIC DNA]</scope>
    <source>
        <strain evidence="8 9">DSM 11111</strain>
    </source>
</reference>
<feature type="domain" description="ATPase AAA-type core" evidence="6">
    <location>
        <begin position="827"/>
        <end position="935"/>
    </location>
</feature>
<evidence type="ECO:0000256" key="2">
    <source>
        <dbReference type="ARBA" id="ARBA00022801"/>
    </source>
</evidence>
<comment type="cofactor">
    <cofactor evidence="5">
        <name>Zn(2+)</name>
        <dbReference type="ChEBI" id="CHEBI:29105"/>
    </cofactor>
    <text evidence="5">Binds 1 zinc ion per homodimer.</text>
</comment>
<protein>
    <recommendedName>
        <fullName evidence="5">DNA double-strand break repair Rad50 ATPase</fullName>
    </recommendedName>
</protein>
<feature type="domain" description="Rad50/SbcC-type AAA" evidence="7">
    <location>
        <begin position="5"/>
        <end position="280"/>
    </location>
</feature>
<evidence type="ECO:0000256" key="1">
    <source>
        <dbReference type="ARBA" id="ARBA00022763"/>
    </source>
</evidence>
<dbReference type="PANTHER" id="PTHR32114:SF2">
    <property type="entry name" value="ABC TRANSPORTER ABCH.3"/>
    <property type="match status" value="1"/>
</dbReference>
<evidence type="ECO:0000313" key="8">
    <source>
        <dbReference type="EMBL" id="KZX09974.1"/>
    </source>
</evidence>
<dbReference type="HAMAP" id="MF_00449">
    <property type="entry name" value="RAD50"/>
    <property type="match status" value="1"/>
</dbReference>
<feature type="binding site" evidence="5">
    <location>
        <position position="511"/>
    </location>
    <ligand>
        <name>Zn(2+)</name>
        <dbReference type="ChEBI" id="CHEBI:29105"/>
    </ligand>
</feature>
<keyword evidence="5" id="KW-0862">Zinc</keyword>
<feature type="binding site" evidence="5">
    <location>
        <position position="508"/>
    </location>
    <ligand>
        <name>Zn(2+)</name>
        <dbReference type="ChEBI" id="CHEBI:29105"/>
    </ligand>
</feature>
<dbReference type="AlphaFoldDB" id="A0A165YX64"/>
<keyword evidence="2 5" id="KW-0378">Hydrolase</keyword>
<dbReference type="GO" id="GO:0005524">
    <property type="term" value="F:ATP binding"/>
    <property type="evidence" value="ECO:0007669"/>
    <property type="project" value="UniProtKB-UniRule"/>
</dbReference>
<comment type="caution">
    <text evidence="8">The sequence shown here is derived from an EMBL/GenBank/DDBJ whole genome shotgun (WGS) entry which is preliminary data.</text>
</comment>
<dbReference type="PATRIC" id="fig|49547.3.peg.2102"/>
<feature type="binding site" evidence="5">
    <location>
        <position position="183"/>
    </location>
    <ligand>
        <name>ATP</name>
        <dbReference type="ChEBI" id="CHEBI:30616"/>
    </ligand>
</feature>
<dbReference type="SUPFAM" id="SSF52540">
    <property type="entry name" value="P-loop containing nucleoside triphosphate hydrolases"/>
    <property type="match status" value="1"/>
</dbReference>
<evidence type="ECO:0000259" key="7">
    <source>
        <dbReference type="Pfam" id="PF13476"/>
    </source>
</evidence>
<dbReference type="GO" id="GO:0008270">
    <property type="term" value="F:zinc ion binding"/>
    <property type="evidence" value="ECO:0007669"/>
    <property type="project" value="UniProtKB-UniRule"/>
</dbReference>
<feature type="coiled-coil region" evidence="5">
    <location>
        <begin position="378"/>
        <end position="412"/>
    </location>
</feature>
<evidence type="ECO:0000256" key="3">
    <source>
        <dbReference type="ARBA" id="ARBA00023054"/>
    </source>
</evidence>
<dbReference type="Pfam" id="PF13476">
    <property type="entry name" value="AAA_23"/>
    <property type="match status" value="1"/>
</dbReference>
<proteinExistence type="inferred from homology"/>
<comment type="subunit">
    <text evidence="5">Homodimer. Forms a heterotetramer composed of two Mre11 subunits and two Rad50 subunits.</text>
</comment>
<feature type="binding site" evidence="5">
    <location>
        <position position="12"/>
    </location>
    <ligand>
        <name>ATP</name>
        <dbReference type="ChEBI" id="CHEBI:30616"/>
    </ligand>
</feature>
<organism evidence="8 9">
    <name type="scientific">Methanobrevibacter curvatus</name>
    <dbReference type="NCBI Taxonomy" id="49547"/>
    <lineage>
        <taxon>Archaea</taxon>
        <taxon>Methanobacteriati</taxon>
        <taxon>Methanobacteriota</taxon>
        <taxon>Methanomada group</taxon>
        <taxon>Methanobacteria</taxon>
        <taxon>Methanobacteriales</taxon>
        <taxon>Methanobacteriaceae</taxon>
        <taxon>Methanobrevibacter</taxon>
    </lineage>
</organism>
<evidence type="ECO:0000313" key="9">
    <source>
        <dbReference type="Proteomes" id="UP000077245"/>
    </source>
</evidence>
<feature type="binding site" evidence="5">
    <location>
        <begin position="867"/>
        <end position="872"/>
    </location>
    <ligand>
        <name>ATP</name>
        <dbReference type="ChEBI" id="CHEBI:30616"/>
    </ligand>
</feature>
<comment type="similarity">
    <text evidence="5">Belongs to the SMC family. RAD50 subfamily.</text>
</comment>
<dbReference type="EMBL" id="LWMV01000232">
    <property type="protein sequence ID" value="KZX09974.1"/>
    <property type="molecule type" value="Genomic_DNA"/>
</dbReference>
<keyword evidence="3 5" id="KW-0175">Coiled coil</keyword>
<accession>A0A165YX64</accession>
<dbReference type="Gene3D" id="3.40.50.300">
    <property type="entry name" value="P-loop containing nucleotide triphosphate hydrolases"/>
    <property type="match status" value="2"/>
</dbReference>
<dbReference type="Proteomes" id="UP000077245">
    <property type="component" value="Unassembled WGS sequence"/>
</dbReference>
<dbReference type="InterPro" id="IPR022982">
    <property type="entry name" value="Rad50_ATPase_archaeal"/>
</dbReference>
<comment type="domain">
    <text evidence="5">The two conserved Cys that bind zinc constitute the zinc-hook, which separates the large intramolecular coiled coil regions. The 2 Cys residues coordinate one molecule of zinc with the help of the 2 Cys residues of the zinc-hook of another Rad50 molecule, thereby forming a V-shaped homodimer.</text>
</comment>
<evidence type="ECO:0000256" key="5">
    <source>
        <dbReference type="HAMAP-Rule" id="MF_00449"/>
    </source>
</evidence>
<comment type="function">
    <text evidence="5">Part of the Rad50/Mre11 complex, which is involved in the early steps of DNA double-strand break (DSB) repair. The complex may facilitate opening of the processed DNA ends to aid in the recruitment of HerA and NurA. Rad50 controls the balance between DNA end bridging and DNA resection via ATP-dependent structural rearrangements of the Rad50/Mre11 complex.</text>
</comment>
<feature type="coiled-coil region" evidence="5">
    <location>
        <begin position="266"/>
        <end position="338"/>
    </location>
</feature>
<dbReference type="InterPro" id="IPR027417">
    <property type="entry name" value="P-loop_NTPase"/>
</dbReference>